<dbReference type="EMBL" id="CP046172">
    <property type="protein sequence ID" value="QIS12420.1"/>
    <property type="molecule type" value="Genomic_DNA"/>
</dbReference>
<evidence type="ECO:0000313" key="2">
    <source>
        <dbReference type="Proteomes" id="UP000503540"/>
    </source>
</evidence>
<reference evidence="1 2" key="1">
    <citation type="journal article" date="2019" name="ACS Chem. Biol.">
        <title>Identification and Mobilization of a Cryptic Antibiotic Biosynthesis Gene Locus from a Human-Pathogenic Nocardia Isolate.</title>
        <authorList>
            <person name="Herisse M."/>
            <person name="Ishida K."/>
            <person name="Porter J.L."/>
            <person name="Howden B."/>
            <person name="Hertweck C."/>
            <person name="Stinear T.P."/>
            <person name="Pidot S.J."/>
        </authorList>
    </citation>
    <scope>NUCLEOTIDE SEQUENCE [LARGE SCALE GENOMIC DNA]</scope>
    <source>
        <strain evidence="1 2">AUSMDU00012717</strain>
    </source>
</reference>
<dbReference type="AlphaFoldDB" id="A0A6G9YGZ7"/>
<name>A0A6G9YGZ7_9NOCA</name>
<proteinExistence type="predicted"/>
<evidence type="ECO:0008006" key="3">
    <source>
        <dbReference type="Google" id="ProtNLM"/>
    </source>
</evidence>
<dbReference type="RefSeq" id="WP_167475108.1">
    <property type="nucleotide sequence ID" value="NZ_CP046172.1"/>
</dbReference>
<accession>A0A6G9YGZ7</accession>
<organism evidence="1 2">
    <name type="scientific">Nocardia arthritidis</name>
    <dbReference type="NCBI Taxonomy" id="228602"/>
    <lineage>
        <taxon>Bacteria</taxon>
        <taxon>Bacillati</taxon>
        <taxon>Actinomycetota</taxon>
        <taxon>Actinomycetes</taxon>
        <taxon>Mycobacteriales</taxon>
        <taxon>Nocardiaceae</taxon>
        <taxon>Nocardia</taxon>
    </lineage>
</organism>
<dbReference type="Proteomes" id="UP000503540">
    <property type="component" value="Chromosome"/>
</dbReference>
<dbReference type="KEGG" id="nah:F5544_22795"/>
<sequence>MSDDAIYIAPEQVKSSGGLLDSMATAARTETDKWFDTQAMAASDNEGFSAGPKLVAYATNLHKLVNGFIDDLATNARGIIDAANALQTVDHDNVIGFDRDLTVLNGLRQEPNPGR</sequence>
<protein>
    <recommendedName>
        <fullName evidence="3">ESX-1 secretion-associated protein</fullName>
    </recommendedName>
</protein>
<keyword evidence="2" id="KW-1185">Reference proteome</keyword>
<gene>
    <name evidence="1" type="ORF">F5544_22795</name>
</gene>
<evidence type="ECO:0000313" key="1">
    <source>
        <dbReference type="EMBL" id="QIS12420.1"/>
    </source>
</evidence>